<reference evidence="1 2" key="1">
    <citation type="submission" date="2019-05" db="EMBL/GenBank/DDBJ databases">
        <title>Kocuria coralli sp. nov., a novel actinobacterium isolated from coral reef seawater.</title>
        <authorList>
            <person name="Li J."/>
        </authorList>
    </citation>
    <scope>NUCLEOTIDE SEQUENCE [LARGE SCALE GENOMIC DNA]</scope>
    <source>
        <strain evidence="1 2">SCSIO 13007</strain>
    </source>
</reference>
<protein>
    <recommendedName>
        <fullName evidence="3">Transposase</fullName>
    </recommendedName>
</protein>
<organism evidence="1 2">
    <name type="scientific">Kocuria coralli</name>
    <dbReference type="NCBI Taxonomy" id="1461025"/>
    <lineage>
        <taxon>Bacteria</taxon>
        <taxon>Bacillati</taxon>
        <taxon>Actinomycetota</taxon>
        <taxon>Actinomycetes</taxon>
        <taxon>Micrococcales</taxon>
        <taxon>Micrococcaceae</taxon>
        <taxon>Kocuria</taxon>
    </lineage>
</organism>
<sequence>MDPKPGWLYKTLTKIQLAERLAARDKEKSKVHRARVHEFGNALLGEPWMLLPREVRREFKGDIAVDATVIASPGRGRGHASLFASSDPEAGWYKRDGDHNGEATSRAATKYQRRSSIVSWARELHTAVTYGDNVPVMILSATLAVPGHELEKNALGCVDAVLARGIPPGHFVSDRPYLPGKKPENLALPIRKRGYSLVFNYNRTQTSLGQSPSHKRRDHG</sequence>
<comment type="caution">
    <text evidence="1">The sequence shown here is derived from an EMBL/GenBank/DDBJ whole genome shotgun (WGS) entry which is preliminary data.</text>
</comment>
<gene>
    <name evidence="1" type="ORF">FCK90_13895</name>
</gene>
<proteinExistence type="predicted"/>
<name>A0A5J5KW85_9MICC</name>
<evidence type="ECO:0000313" key="1">
    <source>
        <dbReference type="EMBL" id="KAA9393111.1"/>
    </source>
</evidence>
<dbReference type="OrthoDB" id="3837969at2"/>
<dbReference type="RefSeq" id="WP_158034910.1">
    <property type="nucleotide sequence ID" value="NZ_ML708630.1"/>
</dbReference>
<keyword evidence="2" id="KW-1185">Reference proteome</keyword>
<evidence type="ECO:0000313" key="2">
    <source>
        <dbReference type="Proteomes" id="UP000325957"/>
    </source>
</evidence>
<dbReference type="Proteomes" id="UP000325957">
    <property type="component" value="Unassembled WGS sequence"/>
</dbReference>
<dbReference type="EMBL" id="SZWF01000027">
    <property type="protein sequence ID" value="KAA9393111.1"/>
    <property type="molecule type" value="Genomic_DNA"/>
</dbReference>
<dbReference type="AlphaFoldDB" id="A0A5J5KW85"/>
<accession>A0A5J5KW85</accession>
<evidence type="ECO:0008006" key="3">
    <source>
        <dbReference type="Google" id="ProtNLM"/>
    </source>
</evidence>